<evidence type="ECO:0000256" key="6">
    <source>
        <dbReference type="ARBA" id="ARBA00023136"/>
    </source>
</evidence>
<feature type="transmembrane region" description="Helical" evidence="7">
    <location>
        <begin position="401"/>
        <end position="423"/>
    </location>
</feature>
<organism evidence="8 9">
    <name type="scientific">Batrachochytrium salamandrivorans</name>
    <dbReference type="NCBI Taxonomy" id="1357716"/>
    <lineage>
        <taxon>Eukaryota</taxon>
        <taxon>Fungi</taxon>
        <taxon>Fungi incertae sedis</taxon>
        <taxon>Chytridiomycota</taxon>
        <taxon>Chytridiomycota incertae sedis</taxon>
        <taxon>Chytridiomycetes</taxon>
        <taxon>Rhizophydiales</taxon>
        <taxon>Rhizophydiales incertae sedis</taxon>
        <taxon>Batrachochytrium</taxon>
    </lineage>
</organism>
<sequence>MVNALPPWCWLTVTYAITTFSIRAEAWQTTIALTLLYPDNLQRISICMLVGSAASAVLCPGVGWVISRYNRQIVLCSFLVLQKICIVLLMLLLWAMSSSRLFLDEDRSSELAFLMVVLLGTIVRVANAGTQVAIEKDMATAIATDSDDLMSLNSSLKLVDLLGKLAIPLLVSLFAVATSNQATLLCIAGFCFFSMFIEVYLIVHHVFSRFPSLKERQILQAGTATVTLFTAFGTTIRNPVFLTCISMAILYANVLSPGSIVISFLAEKGTHGSVIAGITACAAVFGLLATVCYSSLVRFMRIIPLGNVSLWLQTLCIGCSCVPFIIDPSFGAVSIAIFSFGIIVSRFGLWIFDLVQTQILQESFAEDAGMAFGIQMSLQNIFELVGYGLTAYWSSPSTFEIPSFISFLLLVVSSILFSTYSILCGPSSGYTLIQSVE</sequence>
<comment type="function">
    <text evidence="7">May be involved in iron transport and iron homeostasis.</text>
</comment>
<feature type="transmembrane region" description="Helical" evidence="7">
    <location>
        <begin position="111"/>
        <end position="134"/>
    </location>
</feature>
<evidence type="ECO:0000256" key="7">
    <source>
        <dbReference type="RuleBase" id="RU365065"/>
    </source>
</evidence>
<keyword evidence="6 7" id="KW-0472">Membrane</keyword>
<name>A0ABQ8F8I8_9FUNG</name>
<feature type="transmembrane region" description="Helical" evidence="7">
    <location>
        <begin position="240"/>
        <end position="266"/>
    </location>
</feature>
<keyword evidence="9" id="KW-1185">Reference proteome</keyword>
<keyword evidence="4 7" id="KW-0812">Transmembrane</keyword>
<evidence type="ECO:0000256" key="3">
    <source>
        <dbReference type="ARBA" id="ARBA00022448"/>
    </source>
</evidence>
<dbReference type="Proteomes" id="UP001648503">
    <property type="component" value="Unassembled WGS sequence"/>
</dbReference>
<feature type="transmembrane region" description="Helical" evidence="7">
    <location>
        <begin position="73"/>
        <end position="96"/>
    </location>
</feature>
<dbReference type="InterPro" id="IPR009716">
    <property type="entry name" value="Ferroportin-1"/>
</dbReference>
<comment type="subcellular location">
    <subcellularLocation>
        <location evidence="1 7">Membrane</location>
        <topology evidence="1 7">Multi-pass membrane protein</topology>
    </subcellularLocation>
</comment>
<comment type="caution">
    <text evidence="7">Lacks conserved residue(s) required for the propagation of feature annotation.</text>
</comment>
<evidence type="ECO:0000256" key="2">
    <source>
        <dbReference type="ARBA" id="ARBA00006279"/>
    </source>
</evidence>
<feature type="transmembrane region" description="Helical" evidence="7">
    <location>
        <begin position="308"/>
        <end position="326"/>
    </location>
</feature>
<dbReference type="PANTHER" id="PTHR11660">
    <property type="entry name" value="SOLUTE CARRIER FAMILY 40 MEMBER"/>
    <property type="match status" value="1"/>
</dbReference>
<feature type="transmembrane region" description="Helical" evidence="7">
    <location>
        <begin position="332"/>
        <end position="355"/>
    </location>
</feature>
<evidence type="ECO:0000313" key="8">
    <source>
        <dbReference type="EMBL" id="KAH6592545.1"/>
    </source>
</evidence>
<dbReference type="Pfam" id="PF06963">
    <property type="entry name" value="FPN1"/>
    <property type="match status" value="1"/>
</dbReference>
<dbReference type="InterPro" id="IPR036259">
    <property type="entry name" value="MFS_trans_sf"/>
</dbReference>
<dbReference type="SUPFAM" id="SSF103473">
    <property type="entry name" value="MFS general substrate transporter"/>
    <property type="match status" value="1"/>
</dbReference>
<accession>A0ABQ8F8I8</accession>
<keyword evidence="7" id="KW-0406">Ion transport</keyword>
<evidence type="ECO:0000256" key="1">
    <source>
        <dbReference type="ARBA" id="ARBA00004141"/>
    </source>
</evidence>
<feature type="transmembrane region" description="Helical" evidence="7">
    <location>
        <begin position="272"/>
        <end position="296"/>
    </location>
</feature>
<evidence type="ECO:0000256" key="4">
    <source>
        <dbReference type="ARBA" id="ARBA00022692"/>
    </source>
</evidence>
<keyword evidence="3 7" id="KW-0813">Transport</keyword>
<dbReference type="Gene3D" id="1.20.1250.20">
    <property type="entry name" value="MFS general substrate transporter like domains"/>
    <property type="match status" value="1"/>
</dbReference>
<comment type="caution">
    <text evidence="8">The sequence shown here is derived from an EMBL/GenBank/DDBJ whole genome shotgun (WGS) entry which is preliminary data.</text>
</comment>
<feature type="transmembrane region" description="Helical" evidence="7">
    <location>
        <begin position="43"/>
        <end position="66"/>
    </location>
</feature>
<evidence type="ECO:0000256" key="5">
    <source>
        <dbReference type="ARBA" id="ARBA00022989"/>
    </source>
</evidence>
<reference evidence="8 9" key="1">
    <citation type="submission" date="2021-02" db="EMBL/GenBank/DDBJ databases">
        <title>Variation within the Batrachochytrium salamandrivorans European outbreak.</title>
        <authorList>
            <person name="Kelly M."/>
            <person name="Pasmans F."/>
            <person name="Shea T.P."/>
            <person name="Munoz J.F."/>
            <person name="Carranza S."/>
            <person name="Cuomo C.A."/>
            <person name="Martel A."/>
        </authorList>
    </citation>
    <scope>NUCLEOTIDE SEQUENCE [LARGE SCALE GENOMIC DNA]</scope>
    <source>
        <strain evidence="8 9">AMFP18/2</strain>
    </source>
</reference>
<proteinExistence type="inferred from homology"/>
<protein>
    <recommendedName>
        <fullName evidence="7">Solute carrier family 40 member</fullName>
    </recommendedName>
</protein>
<evidence type="ECO:0000313" key="9">
    <source>
        <dbReference type="Proteomes" id="UP001648503"/>
    </source>
</evidence>
<comment type="similarity">
    <text evidence="2 7">Belongs to the ferroportin (FP) (TC 2.A.100) family. SLC40A subfamily.</text>
</comment>
<dbReference type="EMBL" id="JAFCIX010000378">
    <property type="protein sequence ID" value="KAH6592545.1"/>
    <property type="molecule type" value="Genomic_DNA"/>
</dbReference>
<keyword evidence="5 7" id="KW-1133">Transmembrane helix</keyword>
<dbReference type="PANTHER" id="PTHR11660:SF57">
    <property type="entry name" value="SOLUTE CARRIER FAMILY 40 MEMBER"/>
    <property type="match status" value="1"/>
</dbReference>
<feature type="transmembrane region" description="Helical" evidence="7">
    <location>
        <begin position="182"/>
        <end position="207"/>
    </location>
</feature>
<gene>
    <name evidence="8" type="ORF">BASA50_007994</name>
</gene>